<name>A0ABP0LB38_9DINO</name>
<feature type="transmembrane region" description="Helical" evidence="1">
    <location>
        <begin position="6"/>
        <end position="27"/>
    </location>
</feature>
<evidence type="ECO:0000256" key="1">
    <source>
        <dbReference type="SAM" id="Phobius"/>
    </source>
</evidence>
<evidence type="ECO:0000313" key="3">
    <source>
        <dbReference type="Proteomes" id="UP001642484"/>
    </source>
</evidence>
<feature type="transmembrane region" description="Helical" evidence="1">
    <location>
        <begin position="317"/>
        <end position="340"/>
    </location>
</feature>
<keyword evidence="1" id="KW-0812">Transmembrane</keyword>
<feature type="transmembrane region" description="Helical" evidence="1">
    <location>
        <begin position="48"/>
        <end position="69"/>
    </location>
</feature>
<feature type="transmembrane region" description="Helical" evidence="1">
    <location>
        <begin position="262"/>
        <end position="284"/>
    </location>
</feature>
<dbReference type="Proteomes" id="UP001642484">
    <property type="component" value="Unassembled WGS sequence"/>
</dbReference>
<sequence>AFAVVLSIILLVLWILCCWFICCPCCMRCCCKCCQKKRTIGESRICQVLLWLIFIGLGVAAVVLVSLSLRGATQVDEGFAGTFCAAAELVQDSVAGTDTFVGLLPAIGVLETLVGVLNPGSAFMNQVDTIVGSTVQIELAYSQVAASIKLLEDIVSNAENLAPTGFHHRCVICQTLFDILNPVRLAFEESLGTSIRNSRKQVDEQLQGQKAQDLQSQIQAAMAPVRTAKDQLLEQVGALVDPDGFQKNTELVYGDTSQLQPAVLLLFFIYLIIVICGFLALGGFCCKHKPSERDEDHTCVRCCPCCVSCGACAYSMLVLLIGGILVIVTMVGSGVCLVLIDFNQEIGEELFQALDVQVDANMEMAITITDRCLSLNSAVLQADPDASTNLADIVQIANESNPSQMVSVRDTIYGLAVTPIETQFATLSDTLNSGGSMSVSNLTEVNTLITQIASVDMYAAYLPVEDLSGTTYADMLPAYQVVSLKCADATVGGQSIPGMNSMVQDGFTLEGNAVPALTSMTTASSWTCPTLASYTCNSRVLSIVWPWIEALHACRLALAFDLMCRLIVPVCASHVECNHGPFVAVSTTDSTRFTVHLSKWIGL</sequence>
<accession>A0ABP0LB38</accession>
<reference evidence="2 3" key="1">
    <citation type="submission" date="2024-02" db="EMBL/GenBank/DDBJ databases">
        <authorList>
            <person name="Chen Y."/>
            <person name="Shah S."/>
            <person name="Dougan E. K."/>
            <person name="Thang M."/>
            <person name="Chan C."/>
        </authorList>
    </citation>
    <scope>NUCLEOTIDE SEQUENCE [LARGE SCALE GENOMIC DNA]</scope>
</reference>
<keyword evidence="1" id="KW-1133">Transmembrane helix</keyword>
<gene>
    <name evidence="2" type="ORF">CCMP2556_LOCUS20043</name>
</gene>
<protein>
    <submittedName>
        <fullName evidence="2">Uncharacterized protein</fullName>
    </submittedName>
</protein>
<organism evidence="2 3">
    <name type="scientific">Durusdinium trenchii</name>
    <dbReference type="NCBI Taxonomy" id="1381693"/>
    <lineage>
        <taxon>Eukaryota</taxon>
        <taxon>Sar</taxon>
        <taxon>Alveolata</taxon>
        <taxon>Dinophyceae</taxon>
        <taxon>Suessiales</taxon>
        <taxon>Symbiodiniaceae</taxon>
        <taxon>Durusdinium</taxon>
    </lineage>
</organism>
<keyword evidence="1" id="KW-0472">Membrane</keyword>
<evidence type="ECO:0000313" key="2">
    <source>
        <dbReference type="EMBL" id="CAK9035794.1"/>
    </source>
</evidence>
<dbReference type="EMBL" id="CAXAMN010011647">
    <property type="protein sequence ID" value="CAK9035794.1"/>
    <property type="molecule type" value="Genomic_DNA"/>
</dbReference>
<keyword evidence="3" id="KW-1185">Reference proteome</keyword>
<comment type="caution">
    <text evidence="2">The sequence shown here is derived from an EMBL/GenBank/DDBJ whole genome shotgun (WGS) entry which is preliminary data.</text>
</comment>
<proteinExistence type="predicted"/>
<feature type="non-terminal residue" evidence="2">
    <location>
        <position position="1"/>
    </location>
</feature>